<dbReference type="PANTHER" id="PTHR11895:SF151">
    <property type="entry name" value="GLUTAMYL-TRNA(GLN) AMIDOTRANSFERASE SUBUNIT A"/>
    <property type="match status" value="1"/>
</dbReference>
<feature type="domain" description="Amidase" evidence="1">
    <location>
        <begin position="24"/>
        <end position="442"/>
    </location>
</feature>
<dbReference type="PATRIC" id="fig|1385369.3.peg.1140"/>
<proteinExistence type="predicted"/>
<dbReference type="EMBL" id="AVFL01000003">
    <property type="protein sequence ID" value="EWY41623.1"/>
    <property type="molecule type" value="Genomic_DNA"/>
</dbReference>
<evidence type="ECO:0000313" key="2">
    <source>
        <dbReference type="EMBL" id="EWY41623.1"/>
    </source>
</evidence>
<evidence type="ECO:0000259" key="1">
    <source>
        <dbReference type="Pfam" id="PF01425"/>
    </source>
</evidence>
<dbReference type="GO" id="GO:0016740">
    <property type="term" value="F:transferase activity"/>
    <property type="evidence" value="ECO:0007669"/>
    <property type="project" value="UniProtKB-KW"/>
</dbReference>
<dbReference type="Pfam" id="PF01425">
    <property type="entry name" value="Amidase"/>
    <property type="match status" value="1"/>
</dbReference>
<comment type="caution">
    <text evidence="2">The sequence shown here is derived from an EMBL/GenBank/DDBJ whole genome shotgun (WGS) entry which is preliminary data.</text>
</comment>
<protein>
    <submittedName>
        <fullName evidence="2">Amidotransferase</fullName>
    </submittedName>
</protein>
<organism evidence="2 3">
    <name type="scientific">Skermanella stibiiresistens SB22</name>
    <dbReference type="NCBI Taxonomy" id="1385369"/>
    <lineage>
        <taxon>Bacteria</taxon>
        <taxon>Pseudomonadati</taxon>
        <taxon>Pseudomonadota</taxon>
        <taxon>Alphaproteobacteria</taxon>
        <taxon>Rhodospirillales</taxon>
        <taxon>Azospirillaceae</taxon>
        <taxon>Skermanella</taxon>
    </lineage>
</organism>
<keyword evidence="3" id="KW-1185">Reference proteome</keyword>
<dbReference type="STRING" id="1385369.N825_24045"/>
<dbReference type="InterPro" id="IPR000120">
    <property type="entry name" value="Amidase"/>
</dbReference>
<dbReference type="Proteomes" id="UP000019486">
    <property type="component" value="Unassembled WGS sequence"/>
</dbReference>
<dbReference type="InterPro" id="IPR036928">
    <property type="entry name" value="AS_sf"/>
</dbReference>
<sequence length="456" mass="46083">MKTQTVTAIAASVNQGDAGGARAVTERFLSAISSLNPGLNAIVQHDSADCLAQADAVDRRIAAGERLALAGVPVAVKDNIWVADRVVTQGSLLFAGFRPPADAIAVERLRAAGAVILGMANTSEFACKGVTTNKAFGATRHPMDRSLTPGGSSGGPAVAVAAGLAPLALGTDSGGSSRRPPAHVGVVGFKPSLGAIPYGPGFAEPVSGVGVMAPITRTVADAALVFETLAGFDARDPDSAMPLAPADDRPLRVGYSPRFGLDAAVDADVVAAIEAAVAALAGAGALIVRRDPVWPVGVTETALMPLQHAGLAAIHGEAFRRQPDLFDPDITVQIEQGLALSAAAVAAALLLSAELARRAAENFVDVDLLIGPTVPCVAWPRDQLGPATIGGVPVAPRAHAVFTPLFNHARVPAISIPCGTGRAGLPVGLQIVGPRGHDRRVLAFAGFAEGVLAGGG</sequence>
<reference evidence="2 3" key="1">
    <citation type="submission" date="2013-08" db="EMBL/GenBank/DDBJ databases">
        <title>The genome sequence of Skermanella stibiiresistens.</title>
        <authorList>
            <person name="Zhu W."/>
            <person name="Wang G."/>
        </authorList>
    </citation>
    <scope>NUCLEOTIDE SEQUENCE [LARGE SCALE GENOMIC DNA]</scope>
    <source>
        <strain evidence="2 3">SB22</strain>
    </source>
</reference>
<evidence type="ECO:0000313" key="3">
    <source>
        <dbReference type="Proteomes" id="UP000019486"/>
    </source>
</evidence>
<dbReference type="Gene3D" id="3.90.1300.10">
    <property type="entry name" value="Amidase signature (AS) domain"/>
    <property type="match status" value="1"/>
</dbReference>
<dbReference type="RefSeq" id="WP_037448135.1">
    <property type="nucleotide sequence ID" value="NZ_AVFL01000003.1"/>
</dbReference>
<dbReference type="AlphaFoldDB" id="W9HCN4"/>
<dbReference type="InterPro" id="IPR023631">
    <property type="entry name" value="Amidase_dom"/>
</dbReference>
<accession>W9HCN4</accession>
<dbReference type="OrthoDB" id="7245165at2"/>
<gene>
    <name evidence="2" type="ORF">N825_24045</name>
</gene>
<name>W9HCN4_9PROT</name>
<dbReference type="SUPFAM" id="SSF75304">
    <property type="entry name" value="Amidase signature (AS) enzymes"/>
    <property type="match status" value="1"/>
</dbReference>
<dbReference type="PANTHER" id="PTHR11895">
    <property type="entry name" value="TRANSAMIDASE"/>
    <property type="match status" value="1"/>
</dbReference>
<keyword evidence="2" id="KW-0808">Transferase</keyword>